<dbReference type="HAMAP" id="MF_00902">
    <property type="entry name" value="TatC"/>
    <property type="match status" value="1"/>
</dbReference>
<feature type="transmembrane region" description="Helical" evidence="5">
    <location>
        <begin position="189"/>
        <end position="205"/>
    </location>
</feature>
<evidence type="ECO:0000256" key="4">
    <source>
        <dbReference type="ARBA" id="ARBA00023136"/>
    </source>
</evidence>
<dbReference type="NCBIfam" id="TIGR00945">
    <property type="entry name" value="tatC"/>
    <property type="match status" value="1"/>
</dbReference>
<dbReference type="InterPro" id="IPR002033">
    <property type="entry name" value="TatC"/>
</dbReference>
<accession>A0A383CPV2</accession>
<evidence type="ECO:0000256" key="5">
    <source>
        <dbReference type="SAM" id="Phobius"/>
    </source>
</evidence>
<protein>
    <recommendedName>
        <fullName evidence="7">Twin-arginine translocase subunit TatC</fullName>
    </recommendedName>
</protein>
<organism evidence="6">
    <name type="scientific">marine metagenome</name>
    <dbReference type="NCBI Taxonomy" id="408172"/>
    <lineage>
        <taxon>unclassified sequences</taxon>
        <taxon>metagenomes</taxon>
        <taxon>ecological metagenomes</taxon>
    </lineage>
</organism>
<dbReference type="Pfam" id="PF00902">
    <property type="entry name" value="TatC"/>
    <property type="match status" value="1"/>
</dbReference>
<dbReference type="GO" id="GO:0065002">
    <property type="term" value="P:intracellular protein transmembrane transport"/>
    <property type="evidence" value="ECO:0007669"/>
    <property type="project" value="TreeGrafter"/>
</dbReference>
<reference evidence="6" key="1">
    <citation type="submission" date="2018-05" db="EMBL/GenBank/DDBJ databases">
        <authorList>
            <person name="Lanie J.A."/>
            <person name="Ng W.-L."/>
            <person name="Kazmierczak K.M."/>
            <person name="Andrzejewski T.M."/>
            <person name="Davidsen T.M."/>
            <person name="Wayne K.J."/>
            <person name="Tettelin H."/>
            <person name="Glass J.I."/>
            <person name="Rusch D."/>
            <person name="Podicherti R."/>
            <person name="Tsui H.-C.T."/>
            <person name="Winkler M.E."/>
        </authorList>
    </citation>
    <scope>NUCLEOTIDE SEQUENCE</scope>
</reference>
<feature type="transmembrane region" description="Helical" evidence="5">
    <location>
        <begin position="65"/>
        <end position="87"/>
    </location>
</feature>
<evidence type="ECO:0000313" key="6">
    <source>
        <dbReference type="EMBL" id="SVE33658.1"/>
    </source>
</evidence>
<dbReference type="PANTHER" id="PTHR30371">
    <property type="entry name" value="SEC-INDEPENDENT PROTEIN TRANSLOCASE PROTEIN TATC"/>
    <property type="match status" value="1"/>
</dbReference>
<dbReference type="EMBL" id="UINC01210269">
    <property type="protein sequence ID" value="SVE33658.1"/>
    <property type="molecule type" value="Genomic_DNA"/>
</dbReference>
<feature type="non-terminal residue" evidence="6">
    <location>
        <position position="1"/>
    </location>
</feature>
<feature type="transmembrane region" description="Helical" evidence="5">
    <location>
        <begin position="108"/>
        <end position="132"/>
    </location>
</feature>
<evidence type="ECO:0008006" key="7">
    <source>
        <dbReference type="Google" id="ProtNLM"/>
    </source>
</evidence>
<sequence length="237" mass="26977">VKILTRPYEEAVFSMEAERSSNAVQAVENLVRKWFDLPNAEPEPVQELTELPPARRLQALKPMTYFYISLQIAFIGGLILALPAVFYQVWRFIAPGLLSREKRLMIPIISFSVFCFSIGALIAYWIVLPLGLRFFLALEPPDMTSQWAVDEYIGFVLRLIMGFGIVFEMPVMTLFLAKIGLLTADRMRSIRRYAVVGIFILGAIFTPPDPISQILMALPLLALYEISIWICKVSQRK</sequence>
<dbReference type="AlphaFoldDB" id="A0A383CPV2"/>
<proteinExistence type="inferred from homology"/>
<comment type="subcellular location">
    <subcellularLocation>
        <location evidence="1">Membrane</location>
        <topology evidence="1">Multi-pass membrane protein</topology>
    </subcellularLocation>
</comment>
<evidence type="ECO:0000256" key="3">
    <source>
        <dbReference type="ARBA" id="ARBA00022989"/>
    </source>
</evidence>
<dbReference type="GO" id="GO:0043953">
    <property type="term" value="P:protein transport by the Tat complex"/>
    <property type="evidence" value="ECO:0007669"/>
    <property type="project" value="TreeGrafter"/>
</dbReference>
<keyword evidence="3 5" id="KW-1133">Transmembrane helix</keyword>
<gene>
    <name evidence="6" type="ORF">METZ01_LOCUS486512</name>
</gene>
<dbReference type="InterPro" id="IPR019820">
    <property type="entry name" value="Sec-indep_translocase_CS"/>
</dbReference>
<name>A0A383CPV2_9ZZZZ</name>
<keyword evidence="2 5" id="KW-0812">Transmembrane</keyword>
<dbReference type="PROSITE" id="PS01218">
    <property type="entry name" value="TATC"/>
    <property type="match status" value="1"/>
</dbReference>
<evidence type="ECO:0000256" key="2">
    <source>
        <dbReference type="ARBA" id="ARBA00022692"/>
    </source>
</evidence>
<evidence type="ECO:0000256" key="1">
    <source>
        <dbReference type="ARBA" id="ARBA00004141"/>
    </source>
</evidence>
<feature type="transmembrane region" description="Helical" evidence="5">
    <location>
        <begin position="152"/>
        <end position="177"/>
    </location>
</feature>
<dbReference type="PANTHER" id="PTHR30371:SF0">
    <property type="entry name" value="SEC-INDEPENDENT PROTEIN TRANSLOCASE PROTEIN TATC, CHLOROPLASTIC-RELATED"/>
    <property type="match status" value="1"/>
</dbReference>
<dbReference type="GO" id="GO:0009977">
    <property type="term" value="F:proton motive force dependent protein transmembrane transporter activity"/>
    <property type="evidence" value="ECO:0007669"/>
    <property type="project" value="TreeGrafter"/>
</dbReference>
<feature type="transmembrane region" description="Helical" evidence="5">
    <location>
        <begin position="211"/>
        <end position="231"/>
    </location>
</feature>
<dbReference type="PRINTS" id="PR01840">
    <property type="entry name" value="TATCFAMILY"/>
</dbReference>
<dbReference type="GO" id="GO:0033281">
    <property type="term" value="C:TAT protein transport complex"/>
    <property type="evidence" value="ECO:0007669"/>
    <property type="project" value="TreeGrafter"/>
</dbReference>
<keyword evidence="4 5" id="KW-0472">Membrane</keyword>